<evidence type="ECO:0000256" key="5">
    <source>
        <dbReference type="ARBA" id="ARBA00023015"/>
    </source>
</evidence>
<dbReference type="InterPro" id="IPR013735">
    <property type="entry name" value="TF_NusA_N"/>
</dbReference>
<dbReference type="SUPFAM" id="SSF54814">
    <property type="entry name" value="Prokaryotic type KH domain (KH-domain type II)"/>
    <property type="match status" value="2"/>
</dbReference>
<evidence type="ECO:0000256" key="6">
    <source>
        <dbReference type="ARBA" id="ARBA00023163"/>
    </source>
</evidence>
<reference evidence="12" key="1">
    <citation type="submission" date="2020-01" db="EMBL/GenBank/DDBJ databases">
        <authorList>
            <person name="Meier V. D."/>
            <person name="Meier V D."/>
        </authorList>
    </citation>
    <scope>NUCLEOTIDE SEQUENCE</scope>
    <source>
        <strain evidence="12">HLG_WM_MAG_04</strain>
    </source>
</reference>
<keyword evidence="6 7" id="KW-0804">Transcription</keyword>
<evidence type="ECO:0000259" key="10">
    <source>
        <dbReference type="Pfam" id="PF13184"/>
    </source>
</evidence>
<dbReference type="InterPro" id="IPR015946">
    <property type="entry name" value="KH_dom-like_a/b"/>
</dbReference>
<feature type="region of interest" description="Disordered" evidence="8">
    <location>
        <begin position="353"/>
        <end position="380"/>
    </location>
</feature>
<proteinExistence type="inferred from homology"/>
<dbReference type="Gene3D" id="3.30.300.20">
    <property type="match status" value="2"/>
</dbReference>
<dbReference type="AlphaFoldDB" id="A0A6S6TJ79"/>
<evidence type="ECO:0000256" key="7">
    <source>
        <dbReference type="HAMAP-Rule" id="MF_00945"/>
    </source>
</evidence>
<organism evidence="12">
    <name type="scientific">uncultured Sulfurovum sp</name>
    <dbReference type="NCBI Taxonomy" id="269237"/>
    <lineage>
        <taxon>Bacteria</taxon>
        <taxon>Pseudomonadati</taxon>
        <taxon>Campylobacterota</taxon>
        <taxon>Epsilonproteobacteria</taxon>
        <taxon>Campylobacterales</taxon>
        <taxon>Sulfurovaceae</taxon>
        <taxon>Sulfurovum</taxon>
        <taxon>environmental samples</taxon>
    </lineage>
</organism>
<comment type="subcellular location">
    <subcellularLocation>
        <location evidence="7">Cytoplasm</location>
    </subcellularLocation>
</comment>
<comment type="subunit">
    <text evidence="7">Monomer. Binds directly to the core enzyme of the DNA-dependent RNA polymerase and to nascent RNA.</text>
</comment>
<evidence type="ECO:0000313" key="12">
    <source>
        <dbReference type="EMBL" id="CAA6819315.1"/>
    </source>
</evidence>
<dbReference type="InterPro" id="IPR036555">
    <property type="entry name" value="NusA_N_sf"/>
</dbReference>
<keyword evidence="5 7" id="KW-0805">Transcription regulation</keyword>
<dbReference type="InterPro" id="IPR025249">
    <property type="entry name" value="TF_NusA_KH_1st"/>
</dbReference>
<dbReference type="InterPro" id="IPR012340">
    <property type="entry name" value="NA-bd_OB-fold"/>
</dbReference>
<evidence type="ECO:0000256" key="2">
    <source>
        <dbReference type="ARBA" id="ARBA00022490"/>
    </source>
</evidence>
<dbReference type="GO" id="GO:0006353">
    <property type="term" value="P:DNA-templated transcription termination"/>
    <property type="evidence" value="ECO:0007669"/>
    <property type="project" value="UniProtKB-UniRule"/>
</dbReference>
<dbReference type="HAMAP" id="MF_00945_B">
    <property type="entry name" value="NusA_B"/>
    <property type="match status" value="1"/>
</dbReference>
<dbReference type="Pfam" id="PF13184">
    <property type="entry name" value="KH_NusA_1st"/>
    <property type="match status" value="1"/>
</dbReference>
<dbReference type="EMBL" id="CACVAX010000053">
    <property type="protein sequence ID" value="CAA6819315.1"/>
    <property type="molecule type" value="Genomic_DNA"/>
</dbReference>
<evidence type="ECO:0000256" key="4">
    <source>
        <dbReference type="ARBA" id="ARBA00022884"/>
    </source>
</evidence>
<keyword evidence="4 7" id="KW-0694">RNA-binding</keyword>
<feature type="domain" description="Transcription factor NusA first KH" evidence="10">
    <location>
        <begin position="205"/>
        <end position="282"/>
    </location>
</feature>
<accession>A0A6S6TJ79</accession>
<dbReference type="Pfam" id="PF26594">
    <property type="entry name" value="KH_NusA_2nd"/>
    <property type="match status" value="1"/>
</dbReference>
<dbReference type="SUPFAM" id="SSF50249">
    <property type="entry name" value="Nucleic acid-binding proteins"/>
    <property type="match status" value="1"/>
</dbReference>
<evidence type="ECO:0000256" key="8">
    <source>
        <dbReference type="SAM" id="MobiDB-lite"/>
    </source>
</evidence>
<dbReference type="InterPro" id="IPR009019">
    <property type="entry name" value="KH_sf_prok-type"/>
</dbReference>
<evidence type="ECO:0000259" key="9">
    <source>
        <dbReference type="Pfam" id="PF08529"/>
    </source>
</evidence>
<dbReference type="SUPFAM" id="SSF69705">
    <property type="entry name" value="Transcription factor NusA, N-terminal domain"/>
    <property type="match status" value="1"/>
</dbReference>
<gene>
    <name evidence="7" type="primary">nusA</name>
    <name evidence="12" type="ORF">HELGO_WM8695</name>
</gene>
<dbReference type="Gene3D" id="2.40.50.140">
    <property type="entry name" value="Nucleic acid-binding proteins"/>
    <property type="match status" value="1"/>
</dbReference>
<evidence type="ECO:0000256" key="3">
    <source>
        <dbReference type="ARBA" id="ARBA00022814"/>
    </source>
</evidence>
<dbReference type="Gene3D" id="3.30.1480.10">
    <property type="entry name" value="NusA, N-terminal domain"/>
    <property type="match status" value="1"/>
</dbReference>
<evidence type="ECO:0000259" key="11">
    <source>
        <dbReference type="Pfam" id="PF26594"/>
    </source>
</evidence>
<dbReference type="InterPro" id="IPR058582">
    <property type="entry name" value="KH_NusA_2nd"/>
</dbReference>
<dbReference type="FunFam" id="3.30.300.20:FF:000002">
    <property type="entry name" value="Transcription termination/antitermination protein NusA"/>
    <property type="match status" value="1"/>
</dbReference>
<dbReference type="GO" id="GO:0031564">
    <property type="term" value="P:transcription antitermination"/>
    <property type="evidence" value="ECO:0007669"/>
    <property type="project" value="UniProtKB-UniRule"/>
</dbReference>
<dbReference type="CDD" id="cd02134">
    <property type="entry name" value="KH-II_NusA_rpt1"/>
    <property type="match status" value="1"/>
</dbReference>
<comment type="function">
    <text evidence="7">Participates in both transcription termination and antitermination.</text>
</comment>
<dbReference type="InterPro" id="IPR030842">
    <property type="entry name" value="TF_NusA_bacterial"/>
</dbReference>
<keyword evidence="2 7" id="KW-0963">Cytoplasm</keyword>
<sequence length="380" mass="42214">MEKIVDIIEAMAHEKNISLESAVDAFKEALVKTAKRCTTYTSAFEATVDMDVRDYSVEQVVTIVKADDERLETEPDAVMSLEEAQEEYGEDLELGDQLRSPFVLEDHGRTASFNLFKELQYHIQRQVEQDLFTKYKDKVNTVMIGTVNRVDDDENTFIEIGELKGLLSQRNRIKGEKFKRGDTVKALLRFVSIDPEMGMFLELTRTAPKFLEKLMAKEVPEIEDESVQIMASSRIPGQRAKLALKTDFPNIDPIGAAVGVKGTRINAVSSELNGENIDCVDYSPIPEVFITRALSPAIAQSVKVTSTTEKKAIVNITSDQKAKAIGKSGINIRLASMLTGYTIELNEIEGVTDRTGESSGNITPETEKTTNTDALADLFK</sequence>
<dbReference type="PANTHER" id="PTHR22648:SF0">
    <property type="entry name" value="TRANSCRIPTION TERMINATION_ANTITERMINATION PROTEIN NUSA"/>
    <property type="match status" value="1"/>
</dbReference>
<protein>
    <recommendedName>
        <fullName evidence="7">Transcription termination/antitermination protein NusA</fullName>
    </recommendedName>
</protein>
<dbReference type="PANTHER" id="PTHR22648">
    <property type="entry name" value="TRANSCRIPTION TERMINATION FACTOR NUSA"/>
    <property type="match status" value="1"/>
</dbReference>
<keyword evidence="3 7" id="KW-0889">Transcription antitermination</keyword>
<name>A0A6S6TJ79_9BACT</name>
<dbReference type="GO" id="GO:0005829">
    <property type="term" value="C:cytosol"/>
    <property type="evidence" value="ECO:0007669"/>
    <property type="project" value="TreeGrafter"/>
</dbReference>
<dbReference type="Pfam" id="PF08529">
    <property type="entry name" value="NusA_N"/>
    <property type="match status" value="1"/>
</dbReference>
<dbReference type="GO" id="GO:0003723">
    <property type="term" value="F:RNA binding"/>
    <property type="evidence" value="ECO:0007669"/>
    <property type="project" value="UniProtKB-UniRule"/>
</dbReference>
<feature type="domain" description="Transcription factor NusA N-terminal" evidence="9">
    <location>
        <begin position="4"/>
        <end position="125"/>
    </location>
</feature>
<dbReference type="GO" id="GO:0003700">
    <property type="term" value="F:DNA-binding transcription factor activity"/>
    <property type="evidence" value="ECO:0007669"/>
    <property type="project" value="InterPro"/>
</dbReference>
<evidence type="ECO:0000256" key="1">
    <source>
        <dbReference type="ARBA" id="ARBA00022472"/>
    </source>
</evidence>
<dbReference type="InterPro" id="IPR010213">
    <property type="entry name" value="TF_NusA"/>
</dbReference>
<comment type="similarity">
    <text evidence="7">Belongs to the NusA family.</text>
</comment>
<dbReference type="NCBIfam" id="TIGR01953">
    <property type="entry name" value="NusA"/>
    <property type="match status" value="1"/>
</dbReference>
<keyword evidence="1 7" id="KW-0806">Transcription termination</keyword>
<feature type="domain" description="NusA-like second KH" evidence="11">
    <location>
        <begin position="287"/>
        <end position="350"/>
    </location>
</feature>